<dbReference type="Proteomes" id="UP000425960">
    <property type="component" value="Plasmid Do28_1"/>
</dbReference>
<accession>A0A5K8A2S8</accession>
<organism evidence="1 2">
    <name type="scientific">Desulfosarcina ovata subsp. sediminis</name>
    <dbReference type="NCBI Taxonomy" id="885957"/>
    <lineage>
        <taxon>Bacteria</taxon>
        <taxon>Pseudomonadati</taxon>
        <taxon>Thermodesulfobacteriota</taxon>
        <taxon>Desulfobacteria</taxon>
        <taxon>Desulfobacterales</taxon>
        <taxon>Desulfosarcinaceae</taxon>
        <taxon>Desulfosarcina</taxon>
    </lineage>
</organism>
<evidence type="ECO:0000313" key="2">
    <source>
        <dbReference type="Proteomes" id="UP000425960"/>
    </source>
</evidence>
<sequence length="84" mass="9603">MKHPTIDRNQALRIAQQQYTPPKEAFEIYDEMPANWIIYGGDRYNPDEHWFIQGPIRDGIIGGSRVIIISRETGEVVYDGPAGE</sequence>
<geneLocation type="plasmid" evidence="2">
    <name>do28_1 dna</name>
</geneLocation>
<evidence type="ECO:0008006" key="3">
    <source>
        <dbReference type="Google" id="ProtNLM"/>
    </source>
</evidence>
<keyword evidence="1" id="KW-0614">Plasmid</keyword>
<dbReference type="AlphaFoldDB" id="A0A5K8A2S8"/>
<proteinExistence type="predicted"/>
<gene>
    <name evidence="1" type="ORF">DSCO28_72840</name>
</gene>
<reference evidence="1 2" key="1">
    <citation type="submission" date="2019-11" db="EMBL/GenBank/DDBJ databases">
        <title>Comparative genomics of hydrocarbon-degrading Desulfosarcina strains.</title>
        <authorList>
            <person name="Watanabe M."/>
            <person name="Kojima H."/>
            <person name="Fukui M."/>
        </authorList>
    </citation>
    <scope>NUCLEOTIDE SEQUENCE [LARGE SCALE GENOMIC DNA]</scope>
    <source>
        <strain evidence="1 2">28bB2T</strain>
        <plasmid evidence="2">do28_1 dna</plasmid>
    </source>
</reference>
<evidence type="ECO:0000313" key="1">
    <source>
        <dbReference type="EMBL" id="BBO86718.1"/>
    </source>
</evidence>
<protein>
    <recommendedName>
        <fullName evidence="3">NTF2 fold domain-containing protein</fullName>
    </recommendedName>
</protein>
<dbReference type="EMBL" id="AP021877">
    <property type="protein sequence ID" value="BBO86718.1"/>
    <property type="molecule type" value="Genomic_DNA"/>
</dbReference>
<dbReference type="RefSeq" id="WP_155326304.1">
    <property type="nucleotide sequence ID" value="NZ_AP021877.1"/>
</dbReference>
<dbReference type="KEGG" id="dov:DSCO28_72840"/>
<name>A0A5K8A2S8_9BACT</name>